<feature type="transmembrane region" description="Helical" evidence="10">
    <location>
        <begin position="273"/>
        <end position="296"/>
    </location>
</feature>
<evidence type="ECO:0000259" key="12">
    <source>
        <dbReference type="PROSITE" id="PS50929"/>
    </source>
</evidence>
<dbReference type="GeneID" id="28986728"/>
<keyword evidence="3 10" id="KW-0812">Transmembrane</keyword>
<dbReference type="SUPFAM" id="SSF90123">
    <property type="entry name" value="ABC transporter transmembrane region"/>
    <property type="match status" value="1"/>
</dbReference>
<feature type="transmembrane region" description="Helical" evidence="10">
    <location>
        <begin position="157"/>
        <end position="176"/>
    </location>
</feature>
<dbReference type="Pfam" id="PF00664">
    <property type="entry name" value="ABC_membrane"/>
    <property type="match status" value="1"/>
</dbReference>
<dbReference type="SUPFAM" id="SSF52540">
    <property type="entry name" value="P-loop containing nucleoside triphosphate hydrolases"/>
    <property type="match status" value="1"/>
</dbReference>
<accession>A0A0J0XBH1</accession>
<dbReference type="PROSITE" id="PS50893">
    <property type="entry name" value="ABC_TRANSPORTER_2"/>
    <property type="match status" value="1"/>
</dbReference>
<keyword evidence="6 10" id="KW-1133">Transmembrane helix</keyword>
<dbReference type="InterPro" id="IPR039421">
    <property type="entry name" value="Type_1_exporter"/>
</dbReference>
<dbReference type="GO" id="GO:0016887">
    <property type="term" value="F:ATP hydrolysis activity"/>
    <property type="evidence" value="ECO:0007669"/>
    <property type="project" value="InterPro"/>
</dbReference>
<feature type="transmembrane region" description="Helical" evidence="10">
    <location>
        <begin position="82"/>
        <end position="105"/>
    </location>
</feature>
<dbReference type="InterPro" id="IPR011527">
    <property type="entry name" value="ABC1_TM_dom"/>
</dbReference>
<feature type="domain" description="ABC transporter" evidence="11">
    <location>
        <begin position="597"/>
        <end position="832"/>
    </location>
</feature>
<evidence type="ECO:0000313" key="14">
    <source>
        <dbReference type="Proteomes" id="UP000053611"/>
    </source>
</evidence>
<feature type="transmembrane region" description="Helical" evidence="10">
    <location>
        <begin position="117"/>
        <end position="137"/>
    </location>
</feature>
<evidence type="ECO:0000259" key="11">
    <source>
        <dbReference type="PROSITE" id="PS50893"/>
    </source>
</evidence>
<reference evidence="13 14" key="1">
    <citation type="submission" date="2015-03" db="EMBL/GenBank/DDBJ databases">
        <title>Genomics and transcriptomics of the oil-accumulating basidiomycete yeast T. oleaginosus allow insights into substrate utilization and the diverse evolutionary trajectories of mating systems in fungi.</title>
        <authorList>
            <consortium name="DOE Joint Genome Institute"/>
            <person name="Kourist R."/>
            <person name="Kracht O."/>
            <person name="Bracharz F."/>
            <person name="Lipzen A."/>
            <person name="Nolan M."/>
            <person name="Ohm R."/>
            <person name="Grigoriev I."/>
            <person name="Sun S."/>
            <person name="Heitman J."/>
            <person name="Bruck T."/>
            <person name="Nowrousian M."/>
        </authorList>
    </citation>
    <scope>NUCLEOTIDE SEQUENCE [LARGE SCALE GENOMIC DNA]</scope>
    <source>
        <strain evidence="13 14">IBC0246</strain>
    </source>
</reference>
<dbReference type="SMART" id="SM00382">
    <property type="entry name" value="AAA"/>
    <property type="match status" value="1"/>
</dbReference>
<dbReference type="Proteomes" id="UP000053611">
    <property type="component" value="Unassembled WGS sequence"/>
</dbReference>
<evidence type="ECO:0000256" key="8">
    <source>
        <dbReference type="ARBA" id="ARBA00024363"/>
    </source>
</evidence>
<evidence type="ECO:0000256" key="2">
    <source>
        <dbReference type="ARBA" id="ARBA00022448"/>
    </source>
</evidence>
<dbReference type="Pfam" id="PF00005">
    <property type="entry name" value="ABC_tran"/>
    <property type="match status" value="1"/>
</dbReference>
<dbReference type="EMBL" id="KQ087309">
    <property type="protein sequence ID" value="KLT38415.1"/>
    <property type="molecule type" value="Genomic_DNA"/>
</dbReference>
<dbReference type="OrthoDB" id="6500128at2759"/>
<feature type="transmembrane region" description="Helical" evidence="10">
    <location>
        <begin position="393"/>
        <end position="413"/>
    </location>
</feature>
<keyword evidence="14" id="KW-1185">Reference proteome</keyword>
<dbReference type="GO" id="GO:0016020">
    <property type="term" value="C:membrane"/>
    <property type="evidence" value="ECO:0007669"/>
    <property type="project" value="UniProtKB-SubCell"/>
</dbReference>
<dbReference type="FunFam" id="3.40.50.300:FF:000287">
    <property type="entry name" value="Multidrug ABC transporter ATP-binding protein"/>
    <property type="match status" value="1"/>
</dbReference>
<dbReference type="InterPro" id="IPR027417">
    <property type="entry name" value="P-loop_NTPase"/>
</dbReference>
<evidence type="ECO:0000256" key="6">
    <source>
        <dbReference type="ARBA" id="ARBA00022989"/>
    </source>
</evidence>
<evidence type="ECO:0000256" key="10">
    <source>
        <dbReference type="SAM" id="Phobius"/>
    </source>
</evidence>
<dbReference type="Gene3D" id="1.20.1560.10">
    <property type="entry name" value="ABC transporter type 1, transmembrane domain"/>
    <property type="match status" value="1"/>
</dbReference>
<evidence type="ECO:0000256" key="7">
    <source>
        <dbReference type="ARBA" id="ARBA00023136"/>
    </source>
</evidence>
<feature type="compositionally biased region" description="Pro residues" evidence="9">
    <location>
        <begin position="937"/>
        <end position="967"/>
    </location>
</feature>
<feature type="transmembrane region" description="Helical" evidence="10">
    <location>
        <begin position="6"/>
        <end position="25"/>
    </location>
</feature>
<evidence type="ECO:0000256" key="1">
    <source>
        <dbReference type="ARBA" id="ARBA00004141"/>
    </source>
</evidence>
<keyword evidence="4" id="KW-0547">Nucleotide-binding</keyword>
<keyword evidence="5" id="KW-0067">ATP-binding</keyword>
<dbReference type="PANTHER" id="PTHR24221:SF648">
    <property type="entry name" value="ABC-TYPE TRANSPORTER ATR1"/>
    <property type="match status" value="1"/>
</dbReference>
<keyword evidence="2" id="KW-0813">Transport</keyword>
<feature type="transmembrane region" description="Helical" evidence="10">
    <location>
        <begin position="316"/>
        <end position="337"/>
    </location>
</feature>
<dbReference type="InterPro" id="IPR036640">
    <property type="entry name" value="ABC1_TM_sf"/>
</dbReference>
<dbReference type="InterPro" id="IPR003439">
    <property type="entry name" value="ABC_transporter-like_ATP-bd"/>
</dbReference>
<name>A0A0J0XBH1_9TREE</name>
<evidence type="ECO:0000313" key="13">
    <source>
        <dbReference type="EMBL" id="KLT38415.1"/>
    </source>
</evidence>
<keyword evidence="7 10" id="KW-0472">Membrane</keyword>
<comment type="similarity">
    <text evidence="8">Belongs to the ABC transporter superfamily. ABCB family. Heavy Metal importer (TC 3.A.1.210) subfamily.</text>
</comment>
<comment type="subcellular location">
    <subcellularLocation>
        <location evidence="1">Membrane</location>
        <topology evidence="1">Multi-pass membrane protein</topology>
    </subcellularLocation>
</comment>
<feature type="compositionally biased region" description="Polar residues" evidence="9">
    <location>
        <begin position="984"/>
        <end position="1014"/>
    </location>
</feature>
<dbReference type="PANTHER" id="PTHR24221">
    <property type="entry name" value="ATP-BINDING CASSETTE SUB-FAMILY B"/>
    <property type="match status" value="1"/>
</dbReference>
<dbReference type="CDD" id="cd03253">
    <property type="entry name" value="ABCC_ATM1_transporter"/>
    <property type="match status" value="1"/>
</dbReference>
<proteinExistence type="inferred from homology"/>
<feature type="compositionally biased region" description="Basic and acidic residues" evidence="9">
    <location>
        <begin position="1060"/>
        <end position="1077"/>
    </location>
</feature>
<evidence type="ECO:0008006" key="15">
    <source>
        <dbReference type="Google" id="ProtNLM"/>
    </source>
</evidence>
<evidence type="ECO:0000256" key="5">
    <source>
        <dbReference type="ARBA" id="ARBA00022840"/>
    </source>
</evidence>
<feature type="domain" description="ABC transmembrane type-1" evidence="12">
    <location>
        <begin position="276"/>
        <end position="563"/>
    </location>
</feature>
<evidence type="ECO:0000256" key="4">
    <source>
        <dbReference type="ARBA" id="ARBA00022741"/>
    </source>
</evidence>
<dbReference type="STRING" id="879819.A0A0J0XBH1"/>
<dbReference type="RefSeq" id="XP_018274906.1">
    <property type="nucleotide sequence ID" value="XM_018426125.1"/>
</dbReference>
<dbReference type="CDD" id="cd18583">
    <property type="entry name" value="ABC_6TM_HMT1"/>
    <property type="match status" value="1"/>
</dbReference>
<evidence type="ECO:0000256" key="3">
    <source>
        <dbReference type="ARBA" id="ARBA00022692"/>
    </source>
</evidence>
<protein>
    <recommendedName>
        <fullName evidence="15">P-loop containing nucleoside triphosphate hydrolase protein</fullName>
    </recommendedName>
</protein>
<gene>
    <name evidence="13" type="ORF">CC85DRAFT_314436</name>
</gene>
<feature type="compositionally biased region" description="Acidic residues" evidence="9">
    <location>
        <begin position="888"/>
        <end position="903"/>
    </location>
</feature>
<dbReference type="PROSITE" id="PS00211">
    <property type="entry name" value="ABC_TRANSPORTER_1"/>
    <property type="match status" value="1"/>
</dbReference>
<dbReference type="PROSITE" id="PS50929">
    <property type="entry name" value="ABC_TM1F"/>
    <property type="match status" value="1"/>
</dbReference>
<sequence>MPPALELLYAIAPCVLALPVLSLALPAERAPIELPGIRAVTVKTVTPRRTFITLTLAALAATYALGGALIVADLILKHEHPAWFIGAAAGHALGGLAVFSLAAIFAEWRGRWGSRALVLLALLGFGMDVAILVLQVIREMHTGGDERLFAILRLPLTGVRLLLLPLLLVLVLNPVVRFQAADESTGLLTAEDEAPARAANGYGTFDSDQDASTTREPSVAPGTPQPPQKKTMSKKLGEKKAEETQGLSWSAFWSRIWKLRGHLWPSTSWRLQLYCWLCVALLGVGTLVFAYTPIMLGKFVDALSDIENGRRTESPWTWFAAWIALKAVQGGGFVGFLQRMLWVPVQQYADREMQMLLFNHLLNLSLKFHTKRNTGEVLKIIDRGSAINNLLQTMLFSAAPTIINIVVAVFIFLKLFGGWLAFVLVVVMTTYVVFSIVFTGYRTKLRREMIERDVKTRGIASDVLMNWESVKYFTAEARESRRFHDSVQSYQQTEYKVLFSFNVLNLIQSFIITIGLLAGSLIIADRIYKGTASVGNFVQFLQYLQQLYAPLDRLGTLYRQLNANATDAEKLFNLLGQEVEIKDVPDAKPLVVTDGVIEFDNVRFSYDGEVQALKGVSFRIGKGESMALVGESGSGKSTILRLLYRFYDIDSGSIKIDGQDISKVTQKSLRHAIGIVPQDSVLWNDTIGANISYGKEEGAEDEEIMAAAKAAKLHDRIMTFTEEYDTVVGERGVRLSGGEKQRVSLARMFLKSPAILVLDEATSALDTETEREIQRSLAELAANRSSLSIAHRLSTIINSDQIVVMKNGAVIEHGTYHELIEKGGQFAAMWRKQIFTEKEMLAESEAPASASLVTAAKAESAGVLAAASVDDDGTLHIRRASPPSTVQESEESAAEADNEDDELASTPRSPSVPAPSTYAQAVAEPPSSDAKVVHSPQPSPKLQPASPQPSPKPSPQPSQSPPKQPSPKPERDAATPRAFPGAGASTSFPATPPITRSSSGASGSIQNPSENVASSAAPPDRGEKRRKRLSSIKGFVRRMSDQGKPVLSRSNSAAGSNRSADSEGERSKRSSQEDRRK</sequence>
<dbReference type="Gene3D" id="3.40.50.300">
    <property type="entry name" value="P-loop containing nucleotide triphosphate hydrolases"/>
    <property type="match status" value="1"/>
</dbReference>
<dbReference type="GO" id="GO:0005524">
    <property type="term" value="F:ATP binding"/>
    <property type="evidence" value="ECO:0007669"/>
    <property type="project" value="UniProtKB-KW"/>
</dbReference>
<feature type="transmembrane region" description="Helical" evidence="10">
    <location>
        <begin position="503"/>
        <end position="524"/>
    </location>
</feature>
<feature type="region of interest" description="Disordered" evidence="9">
    <location>
        <begin position="202"/>
        <end position="242"/>
    </location>
</feature>
<feature type="transmembrane region" description="Helical" evidence="10">
    <location>
        <begin position="419"/>
        <end position="441"/>
    </location>
</feature>
<dbReference type="InterPro" id="IPR003593">
    <property type="entry name" value="AAA+_ATPase"/>
</dbReference>
<organism evidence="13 14">
    <name type="scientific">Cutaneotrichosporon oleaginosum</name>
    <dbReference type="NCBI Taxonomy" id="879819"/>
    <lineage>
        <taxon>Eukaryota</taxon>
        <taxon>Fungi</taxon>
        <taxon>Dikarya</taxon>
        <taxon>Basidiomycota</taxon>
        <taxon>Agaricomycotina</taxon>
        <taxon>Tremellomycetes</taxon>
        <taxon>Trichosporonales</taxon>
        <taxon>Trichosporonaceae</taxon>
        <taxon>Cutaneotrichosporon</taxon>
    </lineage>
</organism>
<evidence type="ECO:0000256" key="9">
    <source>
        <dbReference type="SAM" id="MobiDB-lite"/>
    </source>
</evidence>
<feature type="transmembrane region" description="Helical" evidence="10">
    <location>
        <begin position="51"/>
        <end position="76"/>
    </location>
</feature>
<feature type="region of interest" description="Disordered" evidence="9">
    <location>
        <begin position="874"/>
        <end position="1077"/>
    </location>
</feature>
<feature type="compositionally biased region" description="Low complexity" evidence="9">
    <location>
        <begin position="1048"/>
        <end position="1059"/>
    </location>
</feature>
<dbReference type="GO" id="GO:0140359">
    <property type="term" value="F:ABC-type transporter activity"/>
    <property type="evidence" value="ECO:0007669"/>
    <property type="project" value="InterPro"/>
</dbReference>
<dbReference type="AlphaFoldDB" id="A0A0J0XBH1"/>
<dbReference type="InterPro" id="IPR017871">
    <property type="entry name" value="ABC_transporter-like_CS"/>
</dbReference>